<organism evidence="1 2">
    <name type="scientific">Tenacibaculum mesophilum</name>
    <dbReference type="NCBI Taxonomy" id="104268"/>
    <lineage>
        <taxon>Bacteria</taxon>
        <taxon>Pseudomonadati</taxon>
        <taxon>Bacteroidota</taxon>
        <taxon>Flavobacteriia</taxon>
        <taxon>Flavobacteriales</taxon>
        <taxon>Flavobacteriaceae</taxon>
        <taxon>Tenacibaculum</taxon>
    </lineage>
</organism>
<reference evidence="1 2" key="1">
    <citation type="submission" date="2018-09" db="EMBL/GenBank/DDBJ databases">
        <title>Insights into the microbiota of Asian seabass (Lates calcarifer) with tenacibaculosis symptoms and description of sp. nov. Tenacibaculum singaporense.</title>
        <authorList>
            <person name="Miyake S."/>
            <person name="Soh M."/>
            <person name="Azman M.N."/>
            <person name="Ngoh S.Y."/>
            <person name="Orban L."/>
            <person name="Seedorf H."/>
        </authorList>
    </citation>
    <scope>NUCLEOTIDE SEQUENCE [LARGE SCALE GENOMIC DNA]</scope>
    <source>
        <strain evidence="1 2">DSM 13764</strain>
    </source>
</reference>
<evidence type="ECO:0000313" key="2">
    <source>
        <dbReference type="Proteomes" id="UP000269693"/>
    </source>
</evidence>
<evidence type="ECO:0000313" key="1">
    <source>
        <dbReference type="EMBL" id="AZJ31103.1"/>
    </source>
</evidence>
<dbReference type="EMBL" id="CP032544">
    <property type="protein sequence ID" value="AZJ31103.1"/>
    <property type="molecule type" value="Genomic_DNA"/>
</dbReference>
<keyword evidence="2" id="KW-1185">Reference proteome</keyword>
<dbReference type="RefSeq" id="WP_073181375.1">
    <property type="nucleotide sequence ID" value="NZ_CANLMG010000008.1"/>
</dbReference>
<name>A0ABM7CBM4_9FLAO</name>
<dbReference type="Proteomes" id="UP000269693">
    <property type="component" value="Chromosome"/>
</dbReference>
<proteinExistence type="predicted"/>
<evidence type="ECO:0008006" key="3">
    <source>
        <dbReference type="Google" id="ProtNLM"/>
    </source>
</evidence>
<sequence>MKQIISLLLILTLFNCSSVKTIKTDIETQNWINNQNFTIVKPNNWRPIKHHGYVGYTPLKKGENHFNNLVSIFQYQLKEKPSTLSELFSLIQKKETNTPLEVRLVKNSQLGDIYTVITESNWNGQNYKRYSVYFEHNKEYYNYNYSSLKNIYDINLKEAMAILQSIKFKK</sequence>
<gene>
    <name evidence="1" type="ORF">D6200_00370</name>
</gene>
<protein>
    <recommendedName>
        <fullName evidence="3">Lipoprotein</fullName>
    </recommendedName>
</protein>
<accession>A0ABM7CBM4</accession>